<accession>A0A517MM75</accession>
<gene>
    <name evidence="3" type="ORF">FF011L_47880</name>
</gene>
<protein>
    <submittedName>
        <fullName evidence="3">Uncharacterized protein</fullName>
    </submittedName>
</protein>
<dbReference type="KEGG" id="rml:FF011L_47880"/>
<dbReference type="EMBL" id="CP036262">
    <property type="protein sequence ID" value="QDS95984.1"/>
    <property type="molecule type" value="Genomic_DNA"/>
</dbReference>
<reference evidence="3 4" key="1">
    <citation type="submission" date="2019-02" db="EMBL/GenBank/DDBJ databases">
        <title>Deep-cultivation of Planctomycetes and their phenomic and genomic characterization uncovers novel biology.</title>
        <authorList>
            <person name="Wiegand S."/>
            <person name="Jogler M."/>
            <person name="Boedeker C."/>
            <person name="Pinto D."/>
            <person name="Vollmers J."/>
            <person name="Rivas-Marin E."/>
            <person name="Kohn T."/>
            <person name="Peeters S.H."/>
            <person name="Heuer A."/>
            <person name="Rast P."/>
            <person name="Oberbeckmann S."/>
            <person name="Bunk B."/>
            <person name="Jeske O."/>
            <person name="Meyerdierks A."/>
            <person name="Storesund J.E."/>
            <person name="Kallscheuer N."/>
            <person name="Luecker S."/>
            <person name="Lage O.M."/>
            <person name="Pohl T."/>
            <person name="Merkel B.J."/>
            <person name="Hornburger P."/>
            <person name="Mueller R.-W."/>
            <person name="Bruemmer F."/>
            <person name="Labrenz M."/>
            <person name="Spormann A.M."/>
            <person name="Op den Camp H."/>
            <person name="Overmann J."/>
            <person name="Amann R."/>
            <person name="Jetten M.S.M."/>
            <person name="Mascher T."/>
            <person name="Medema M.H."/>
            <person name="Devos D.P."/>
            <person name="Kaster A.-K."/>
            <person name="Ovreas L."/>
            <person name="Rohde M."/>
            <person name="Galperin M.Y."/>
            <person name="Jogler C."/>
        </authorList>
    </citation>
    <scope>NUCLEOTIDE SEQUENCE [LARGE SCALE GENOMIC DNA]</scope>
    <source>
        <strain evidence="3 4">FF011L</strain>
    </source>
</reference>
<evidence type="ECO:0000256" key="1">
    <source>
        <dbReference type="SAM" id="MobiDB-lite"/>
    </source>
</evidence>
<keyword evidence="4" id="KW-1185">Reference proteome</keyword>
<dbReference type="RefSeq" id="WP_145354194.1">
    <property type="nucleotide sequence ID" value="NZ_CP036262.1"/>
</dbReference>
<name>A0A517MM75_9BACT</name>
<feature type="signal peptide" evidence="2">
    <location>
        <begin position="1"/>
        <end position="21"/>
    </location>
</feature>
<dbReference type="Proteomes" id="UP000320672">
    <property type="component" value="Chromosome"/>
</dbReference>
<evidence type="ECO:0000256" key="2">
    <source>
        <dbReference type="SAM" id="SignalP"/>
    </source>
</evidence>
<evidence type="ECO:0000313" key="3">
    <source>
        <dbReference type="EMBL" id="QDS95984.1"/>
    </source>
</evidence>
<sequence length="682" mass="76125" precursor="true">MFRIIVCSGLSLFMLLSSATAQGKKPKQEATWDYDPYNMLVWVLDTNGDDLTDELRQPLRDYLDYDFSALWRLDLKKAPPIVQVAALRDLQSVQFERLTASDPVLAVRKNHPDAPRIRTALSAGQYVKSIYATADMQKDVLDRAQGILLHPARGRWERMINEALVAMDLNPAKYRAINIAMLDVLEGTSKVDVPLLKKMTQPIIDSTVDMEDGPTAAEVQQGLQKLFQEMELIAEVSNADLHGMRDVIKTEGFPNQDAVLASWAAEGTESLLIPRGMAAELDDPAPKIIPLDIAGLMGENFDNYDKIFIVRIDRQSIPIDVAVMEIDCVMRLPGPIVRKKVLNEQRLVAAIGEAMTASFGPIIRIEDAATKLITGRVRGAGLITDPDSPAAIKVGDLLQPAVRKDDRQGDPLILEALDWAYLKVNKVDGAKLEMELFAGRAGGLQGRKNSRTHRLAFRIRPYYPNTVIRLHAQGKSDEPLQGYELYEKDLETNDMSFVGRTDWDGRLVLEKSDSPLRLMYVKNGGAVLARLPCVPGQDPIATADLMGDDPRLQAEAYIRGVQNAIIDLVALRELLSVRIRLRIEKGNVVEARELLESLREQPTYEILSTDMRNKRLELGAPSRQQTAMIDQLFKQTFDMLGKHIDERIIRQLEVDVANAEEKARNGAAKKPAEEPAEEPKES</sequence>
<proteinExistence type="predicted"/>
<feature type="region of interest" description="Disordered" evidence="1">
    <location>
        <begin position="660"/>
        <end position="682"/>
    </location>
</feature>
<dbReference type="AlphaFoldDB" id="A0A517MM75"/>
<feature type="chain" id="PRO_5021792529" evidence="2">
    <location>
        <begin position="22"/>
        <end position="682"/>
    </location>
</feature>
<evidence type="ECO:0000313" key="4">
    <source>
        <dbReference type="Proteomes" id="UP000320672"/>
    </source>
</evidence>
<keyword evidence="2" id="KW-0732">Signal</keyword>
<dbReference type="OrthoDB" id="240747at2"/>
<organism evidence="3 4">
    <name type="scientific">Roseimaritima multifibrata</name>
    <dbReference type="NCBI Taxonomy" id="1930274"/>
    <lineage>
        <taxon>Bacteria</taxon>
        <taxon>Pseudomonadati</taxon>
        <taxon>Planctomycetota</taxon>
        <taxon>Planctomycetia</taxon>
        <taxon>Pirellulales</taxon>
        <taxon>Pirellulaceae</taxon>
        <taxon>Roseimaritima</taxon>
    </lineage>
</organism>